<evidence type="ECO:0000313" key="5">
    <source>
        <dbReference type="EMBL" id="KAJ4460561.1"/>
    </source>
</evidence>
<gene>
    <name evidence="5" type="ORF">PAPYR_3193</name>
</gene>
<protein>
    <submittedName>
        <fullName evidence="5">Adenylate kinase 8</fullName>
    </submittedName>
</protein>
<dbReference type="Pfam" id="PF00406">
    <property type="entry name" value="ADK"/>
    <property type="match status" value="2"/>
</dbReference>
<evidence type="ECO:0000256" key="3">
    <source>
        <dbReference type="ARBA" id="ARBA00022777"/>
    </source>
</evidence>
<dbReference type="InterPro" id="IPR027417">
    <property type="entry name" value="P-loop_NTPase"/>
</dbReference>
<dbReference type="PANTHER" id="PTHR23359">
    <property type="entry name" value="NUCLEOTIDE KINASE"/>
    <property type="match status" value="1"/>
</dbReference>
<dbReference type="InterPro" id="IPR000850">
    <property type="entry name" value="Adenylat/UMP-CMP_kin"/>
</dbReference>
<accession>A0ABQ8UR64</accession>
<feature type="region of interest" description="Disordered" evidence="4">
    <location>
        <begin position="227"/>
        <end position="271"/>
    </location>
</feature>
<evidence type="ECO:0000256" key="2">
    <source>
        <dbReference type="ARBA" id="ARBA00022741"/>
    </source>
</evidence>
<keyword evidence="6" id="KW-1185">Reference proteome</keyword>
<organism evidence="5 6">
    <name type="scientific">Paratrimastix pyriformis</name>
    <dbReference type="NCBI Taxonomy" id="342808"/>
    <lineage>
        <taxon>Eukaryota</taxon>
        <taxon>Metamonada</taxon>
        <taxon>Preaxostyla</taxon>
        <taxon>Paratrimastigidae</taxon>
        <taxon>Paratrimastix</taxon>
    </lineage>
</organism>
<proteinExistence type="predicted"/>
<dbReference type="SUPFAM" id="SSF52540">
    <property type="entry name" value="P-loop containing nucleoside triphosphate hydrolases"/>
    <property type="match status" value="2"/>
</dbReference>
<dbReference type="EMBL" id="JAPMOS010000012">
    <property type="protein sequence ID" value="KAJ4460561.1"/>
    <property type="molecule type" value="Genomic_DNA"/>
</dbReference>
<evidence type="ECO:0000313" key="6">
    <source>
        <dbReference type="Proteomes" id="UP001141327"/>
    </source>
</evidence>
<dbReference type="GO" id="GO:0016301">
    <property type="term" value="F:kinase activity"/>
    <property type="evidence" value="ECO:0007669"/>
    <property type="project" value="UniProtKB-KW"/>
</dbReference>
<keyword evidence="2" id="KW-0547">Nucleotide-binding</keyword>
<evidence type="ECO:0000256" key="1">
    <source>
        <dbReference type="ARBA" id="ARBA00022679"/>
    </source>
</evidence>
<comment type="caution">
    <text evidence="5">The sequence shown here is derived from an EMBL/GenBank/DDBJ whole genome shotgun (WGS) entry which is preliminary data.</text>
</comment>
<name>A0ABQ8UR64_9EUKA</name>
<dbReference type="CDD" id="cd01428">
    <property type="entry name" value="ADK"/>
    <property type="match status" value="2"/>
</dbReference>
<dbReference type="CDD" id="cd22979">
    <property type="entry name" value="DD_AK8"/>
    <property type="match status" value="1"/>
</dbReference>
<reference evidence="5" key="1">
    <citation type="journal article" date="2022" name="bioRxiv">
        <title>Genomics of Preaxostyla Flagellates Illuminates Evolutionary Transitions and the Path Towards Mitochondrial Loss.</title>
        <authorList>
            <person name="Novak L.V.F."/>
            <person name="Treitli S.C."/>
            <person name="Pyrih J."/>
            <person name="Halakuc P."/>
            <person name="Pipaliya S.V."/>
            <person name="Vacek V."/>
            <person name="Brzon O."/>
            <person name="Soukal P."/>
            <person name="Eme L."/>
            <person name="Dacks J.B."/>
            <person name="Karnkowska A."/>
            <person name="Elias M."/>
            <person name="Hampl V."/>
        </authorList>
    </citation>
    <scope>NUCLEOTIDE SEQUENCE</scope>
    <source>
        <strain evidence="5">RCP-MX</strain>
    </source>
</reference>
<evidence type="ECO:0000256" key="4">
    <source>
        <dbReference type="SAM" id="MobiDB-lite"/>
    </source>
</evidence>
<keyword evidence="3 5" id="KW-0418">Kinase</keyword>
<sequence length="486" mass="54109">MSKTRTQQELAEYVEKHQIFPRFAQMVQDMCIEKPDDAITYMMNWLQRGGTCRVIIMGCPTSDVRQISANIAQAHKAVHISPGQLVTAESEKPTPAGRELKRRLEQIRTMPGEIVPDEIVVPLVVAKLKSPECRTRGWVLECFPRTRAQAIALRAGGHLPTHVFQLDLPREVALQRMHQAAPGLDVAAIYKHYDRYQLSLRVFQQTYDVRLPACLATGQGVKRSCILTGTPREDRRRRSGAAPQVSAGGGQRSTAPQADCPPGAPNSGVTTQQRRLCERFHLVHVEAEHVLLGAMRESAALEAKLRPFLDARVVVPDEDICPLIEERLRQPDCRHAGWLLTGFPMSEGQARFLAQDVELCPSHVFLLHAEEAELVRRSTQRYFNPATGECRLVEAQAAPPAGWAQRPQDKRAIIQARIRQVAPALEEVRTFFAGDAPAQTGHLGEQIQGALTVVPQGPEQTVFENLVRLVQNPRVEGTFANVHPTQ</sequence>
<dbReference type="Proteomes" id="UP001141327">
    <property type="component" value="Unassembled WGS sequence"/>
</dbReference>
<dbReference type="Gene3D" id="3.40.50.300">
    <property type="entry name" value="P-loop containing nucleotide triphosphate hydrolases"/>
    <property type="match status" value="2"/>
</dbReference>
<keyword evidence="1" id="KW-0808">Transferase</keyword>